<proteinExistence type="predicted"/>
<dbReference type="Pfam" id="PF20434">
    <property type="entry name" value="BD-FAE"/>
    <property type="match status" value="1"/>
</dbReference>
<reference evidence="5" key="2">
    <citation type="submission" date="2024-04" db="EMBL/GenBank/DDBJ databases">
        <authorList>
            <person name="Chen Y."/>
            <person name="Shah S."/>
            <person name="Dougan E. K."/>
            <person name="Thang M."/>
            <person name="Chan C."/>
        </authorList>
    </citation>
    <scope>NUCLEOTIDE SEQUENCE [LARGE SCALE GENOMIC DNA]</scope>
</reference>
<feature type="transmembrane region" description="Helical" evidence="2">
    <location>
        <begin position="242"/>
        <end position="262"/>
    </location>
</feature>
<dbReference type="Gene3D" id="3.40.50.1820">
    <property type="entry name" value="alpha/beta hydrolase"/>
    <property type="match status" value="1"/>
</dbReference>
<dbReference type="EMBL" id="CAMXCT030006766">
    <property type="protein sequence ID" value="CAL4807002.1"/>
    <property type="molecule type" value="Genomic_DNA"/>
</dbReference>
<keyword evidence="1" id="KW-0378">Hydrolase</keyword>
<gene>
    <name evidence="4" type="ORF">C1SCF055_LOCUS44175</name>
</gene>
<keyword evidence="2" id="KW-1133">Transmembrane helix</keyword>
<dbReference type="GO" id="GO:0016787">
    <property type="term" value="F:hydrolase activity"/>
    <property type="evidence" value="ECO:0007669"/>
    <property type="project" value="UniProtKB-KW"/>
</dbReference>
<dbReference type="InterPro" id="IPR049492">
    <property type="entry name" value="BD-FAE-like_dom"/>
</dbReference>
<reference evidence="4" key="1">
    <citation type="submission" date="2022-10" db="EMBL/GenBank/DDBJ databases">
        <authorList>
            <person name="Chen Y."/>
            <person name="Dougan E. K."/>
            <person name="Chan C."/>
            <person name="Rhodes N."/>
            <person name="Thang M."/>
        </authorList>
    </citation>
    <scope>NUCLEOTIDE SEQUENCE</scope>
</reference>
<evidence type="ECO:0000313" key="7">
    <source>
        <dbReference type="Proteomes" id="UP001152797"/>
    </source>
</evidence>
<feature type="transmembrane region" description="Helical" evidence="2">
    <location>
        <begin position="274"/>
        <end position="297"/>
    </location>
</feature>
<sequence>MDCRQDEQRFLQLGGEVQPGRARWQRRSKVSKPLGSATLKTNILGIQKAVGRALGPDGNSEMLSLAGKDKVPKGAANLHIYGFVGAICVGIVGLQFFAAKLPKMSCLEQLNLQRKAQHIFTGLALAQIFLLFSEQTCILALGAGTLSLFLLQMGRWANDAVNVEFLRVFGQMMKEEERTSRRPPAAFYFLMGLFFCLVSFPRRLTLLCTLIATLADPMAAVGGLLFGGPQLLSGPNRGTKTLAGSTTCGLVACLLAVAVVRTTSEELLTRADTLVLGLLSGLSAASCEVAGGLFVYLDDNMLISFGTGLLLLLVSFLARSMGFLVREGRQNRLRISGPAAADDVHTYAEDENLHLQLLRPKETTPESKPGCVVLLHGGSWISGSPSQFYDHAQAVSKELGVAVATCQYRLMLTHPRADVPFDAVEDAERCVSYLSDKADELGLDRNRFVLGGLSAGGHLAAMAALERGRELGLAGLVLLNPVLDLDFHAGWRRQTPAIWLGSHLLRAFYSEEALHQKSPLHQVRSLPFPTLILHGEEDKLIPLAQSKAFMEEMQRSNNDCKVVPFPQVDHDFLLAPPELAQRHLCTLGNFLRTAGVVH</sequence>
<dbReference type="PANTHER" id="PTHR48081">
    <property type="entry name" value="AB HYDROLASE SUPERFAMILY PROTEIN C4A8.06C"/>
    <property type="match status" value="1"/>
</dbReference>
<dbReference type="AlphaFoldDB" id="A0A9P1M5S8"/>
<dbReference type="EMBL" id="CAMXCT010006766">
    <property type="protein sequence ID" value="CAI4019690.1"/>
    <property type="molecule type" value="Genomic_DNA"/>
</dbReference>
<accession>A0A9P1M5S8</accession>
<evidence type="ECO:0000256" key="1">
    <source>
        <dbReference type="ARBA" id="ARBA00022801"/>
    </source>
</evidence>
<dbReference type="EMBL" id="CAMXCT020006766">
    <property type="protein sequence ID" value="CAL1173065.1"/>
    <property type="molecule type" value="Genomic_DNA"/>
</dbReference>
<feature type="transmembrane region" description="Helical" evidence="2">
    <location>
        <begin position="207"/>
        <end position="227"/>
    </location>
</feature>
<feature type="transmembrane region" description="Helical" evidence="2">
    <location>
        <begin position="303"/>
        <end position="325"/>
    </location>
</feature>
<protein>
    <submittedName>
        <fullName evidence="6">Probable isoprenylcysteine alpha-carbonyl methylesterase ICMEL1 (Isoprenylcystein e methylesterase-like protein 1)</fullName>
    </submittedName>
</protein>
<dbReference type="InterPro" id="IPR050300">
    <property type="entry name" value="GDXG_lipolytic_enzyme"/>
</dbReference>
<keyword evidence="7" id="KW-1185">Reference proteome</keyword>
<dbReference type="Proteomes" id="UP001152797">
    <property type="component" value="Unassembled WGS sequence"/>
</dbReference>
<organism evidence="4">
    <name type="scientific">Cladocopium goreaui</name>
    <dbReference type="NCBI Taxonomy" id="2562237"/>
    <lineage>
        <taxon>Eukaryota</taxon>
        <taxon>Sar</taxon>
        <taxon>Alveolata</taxon>
        <taxon>Dinophyceae</taxon>
        <taxon>Suessiales</taxon>
        <taxon>Symbiodiniaceae</taxon>
        <taxon>Cladocopium</taxon>
    </lineage>
</organism>
<feature type="transmembrane region" description="Helical" evidence="2">
    <location>
        <begin position="183"/>
        <end position="200"/>
    </location>
</feature>
<evidence type="ECO:0000256" key="2">
    <source>
        <dbReference type="SAM" id="Phobius"/>
    </source>
</evidence>
<dbReference type="InterPro" id="IPR029058">
    <property type="entry name" value="AB_hydrolase_fold"/>
</dbReference>
<feature type="transmembrane region" description="Helical" evidence="2">
    <location>
        <begin position="78"/>
        <end position="98"/>
    </location>
</feature>
<keyword evidence="2" id="KW-0472">Membrane</keyword>
<dbReference type="OrthoDB" id="408631at2759"/>
<evidence type="ECO:0000259" key="3">
    <source>
        <dbReference type="Pfam" id="PF20434"/>
    </source>
</evidence>
<name>A0A9P1M5S8_9DINO</name>
<evidence type="ECO:0000313" key="5">
    <source>
        <dbReference type="EMBL" id="CAL1173065.1"/>
    </source>
</evidence>
<feature type="transmembrane region" description="Helical" evidence="2">
    <location>
        <begin position="119"/>
        <end position="143"/>
    </location>
</feature>
<evidence type="ECO:0000313" key="4">
    <source>
        <dbReference type="EMBL" id="CAI4019690.1"/>
    </source>
</evidence>
<dbReference type="SUPFAM" id="SSF53474">
    <property type="entry name" value="alpha/beta-Hydrolases"/>
    <property type="match status" value="1"/>
</dbReference>
<evidence type="ECO:0000313" key="6">
    <source>
        <dbReference type="EMBL" id="CAL4807002.1"/>
    </source>
</evidence>
<feature type="domain" description="BD-FAE-like" evidence="3">
    <location>
        <begin position="360"/>
        <end position="552"/>
    </location>
</feature>
<comment type="caution">
    <text evidence="4">The sequence shown here is derived from an EMBL/GenBank/DDBJ whole genome shotgun (WGS) entry which is preliminary data.</text>
</comment>
<keyword evidence="2" id="KW-0812">Transmembrane</keyword>